<evidence type="ECO:0000313" key="2">
    <source>
        <dbReference type="Proteomes" id="UP000183653"/>
    </source>
</evidence>
<keyword evidence="2" id="KW-1185">Reference proteome</keyword>
<evidence type="ECO:0000313" key="1">
    <source>
        <dbReference type="EMBL" id="SDU28278.1"/>
    </source>
</evidence>
<organism evidence="1 2">
    <name type="scientific">Pseudomonas orientalis</name>
    <dbReference type="NCBI Taxonomy" id="76758"/>
    <lineage>
        <taxon>Bacteria</taxon>
        <taxon>Pseudomonadati</taxon>
        <taxon>Pseudomonadota</taxon>
        <taxon>Gammaproteobacteria</taxon>
        <taxon>Pseudomonadales</taxon>
        <taxon>Pseudomonadaceae</taxon>
        <taxon>Pseudomonas</taxon>
    </lineage>
</organism>
<accession>A0A1H2H9P1</accession>
<proteinExistence type="predicted"/>
<dbReference type="RefSeq" id="WP_057725896.1">
    <property type="nucleotide sequence ID" value="NZ_JYLM01000013.1"/>
</dbReference>
<reference evidence="1 2" key="1">
    <citation type="submission" date="2016-10" db="EMBL/GenBank/DDBJ databases">
        <authorList>
            <person name="Varghese N."/>
            <person name="Submissions S."/>
        </authorList>
    </citation>
    <scope>NUCLEOTIDE SEQUENCE [LARGE SCALE GENOMIC DNA]</scope>
    <source>
        <strain evidence="1 2">BS2775</strain>
    </source>
</reference>
<dbReference type="EMBL" id="LT629782">
    <property type="protein sequence ID" value="SDU28278.1"/>
    <property type="molecule type" value="Genomic_DNA"/>
</dbReference>
<dbReference type="OrthoDB" id="7006103at2"/>
<evidence type="ECO:0008006" key="3">
    <source>
        <dbReference type="Google" id="ProtNLM"/>
    </source>
</evidence>
<sequence length="130" mass="14727">MDALIRDWLNRHEQQLTLVEGDDEITLNRQDAFILIAAQLTSLPSDNPTLLSWLRLGAASLNLFQGALVRKADSGELWLIQTLRDGMTEAHVLACLETLLNQRDIWRATFARLARPAQPLRPTSLRPLPY</sequence>
<dbReference type="AlphaFoldDB" id="A0A1H2H9P1"/>
<gene>
    <name evidence="1" type="ORF">SAMN04490197_4527</name>
</gene>
<protein>
    <recommendedName>
        <fullName evidence="3">Type III secretion protein</fullName>
    </recommendedName>
</protein>
<dbReference type="SUPFAM" id="SSF69635">
    <property type="entry name" value="Type III secretory system chaperone-like"/>
    <property type="match status" value="1"/>
</dbReference>
<name>A0A1H2H9P1_9PSED</name>
<dbReference type="Proteomes" id="UP000183653">
    <property type="component" value="Chromosome I"/>
</dbReference>